<reference evidence="1 2" key="1">
    <citation type="submission" date="2019-07" db="EMBL/GenBank/DDBJ databases">
        <title>Whole genome shotgun sequence of Adhaeribacter aerolatus NBRC 106133.</title>
        <authorList>
            <person name="Hosoyama A."/>
            <person name="Uohara A."/>
            <person name="Ohji S."/>
            <person name="Ichikawa N."/>
        </authorList>
    </citation>
    <scope>NUCLEOTIDE SEQUENCE [LARGE SCALE GENOMIC DNA]</scope>
    <source>
        <strain evidence="1 2">NBRC 106133</strain>
    </source>
</reference>
<dbReference type="Gene3D" id="3.90.550.10">
    <property type="entry name" value="Spore Coat Polysaccharide Biosynthesis Protein SpsA, Chain A"/>
    <property type="match status" value="1"/>
</dbReference>
<dbReference type="Pfam" id="PF09837">
    <property type="entry name" value="DUF2064"/>
    <property type="match status" value="1"/>
</dbReference>
<name>A0A512B491_9BACT</name>
<evidence type="ECO:0008006" key="3">
    <source>
        <dbReference type="Google" id="ProtNLM"/>
    </source>
</evidence>
<dbReference type="PANTHER" id="PTHR36529:SF1">
    <property type="entry name" value="GLYCOSYLTRANSFERASE"/>
    <property type="match status" value="1"/>
</dbReference>
<organism evidence="1 2">
    <name type="scientific">Adhaeribacter aerolatus</name>
    <dbReference type="NCBI Taxonomy" id="670289"/>
    <lineage>
        <taxon>Bacteria</taxon>
        <taxon>Pseudomonadati</taxon>
        <taxon>Bacteroidota</taxon>
        <taxon>Cytophagia</taxon>
        <taxon>Cytophagales</taxon>
        <taxon>Hymenobacteraceae</taxon>
        <taxon>Adhaeribacter</taxon>
    </lineage>
</organism>
<dbReference type="EMBL" id="BJYS01000044">
    <property type="protein sequence ID" value="GEO06774.1"/>
    <property type="molecule type" value="Genomic_DNA"/>
</dbReference>
<dbReference type="InterPro" id="IPR029044">
    <property type="entry name" value="Nucleotide-diphossugar_trans"/>
</dbReference>
<proteinExistence type="predicted"/>
<dbReference type="AlphaFoldDB" id="A0A512B491"/>
<dbReference type="SUPFAM" id="SSF53448">
    <property type="entry name" value="Nucleotide-diphospho-sugar transferases"/>
    <property type="match status" value="1"/>
</dbReference>
<evidence type="ECO:0000313" key="2">
    <source>
        <dbReference type="Proteomes" id="UP000321532"/>
    </source>
</evidence>
<dbReference type="Proteomes" id="UP000321532">
    <property type="component" value="Unassembled WGS sequence"/>
</dbReference>
<keyword evidence="2" id="KW-1185">Reference proteome</keyword>
<evidence type="ECO:0000313" key="1">
    <source>
        <dbReference type="EMBL" id="GEO06774.1"/>
    </source>
</evidence>
<dbReference type="InterPro" id="IPR018641">
    <property type="entry name" value="Trfase_1_rSAM/seldom-assoc"/>
</dbReference>
<gene>
    <name evidence="1" type="ORF">AAE02nite_44380</name>
</gene>
<comment type="caution">
    <text evidence="1">The sequence shown here is derived from an EMBL/GenBank/DDBJ whole genome shotgun (WGS) entry which is preliminary data.</text>
</comment>
<accession>A0A512B491</accession>
<sequence length="235" mass="26554">MPHRFSDIALVLFTRTAAEEVREKNFLPQGSPAQQLAVAEKLIQNSHKLLACTGLPYFIYSSAEQKGNNFGERLQNAFANFFALGFKRVIIIGNDCPQLTPTDILRAASKLQEQGVVVGPDTSGGVYLLGLTQASFTRKSSFEHIRWNSARVLTDIAAAFDIAAADLNFLAKYTDLNNSRAFAKAFRQKLFRSGLRRFFRQLLGLITTRFNYPETFRLPFFYTRSLCFRGPPFLY</sequence>
<protein>
    <recommendedName>
        <fullName evidence="3">DUF2064 domain-containing protein</fullName>
    </recommendedName>
</protein>
<dbReference type="PANTHER" id="PTHR36529">
    <property type="entry name" value="SLL1095 PROTEIN"/>
    <property type="match status" value="1"/>
</dbReference>
<dbReference type="RefSeq" id="WP_170252666.1">
    <property type="nucleotide sequence ID" value="NZ_BJYS01000044.1"/>
</dbReference>